<evidence type="ECO:0000313" key="6">
    <source>
        <dbReference type="Proteomes" id="UP000078576"/>
    </source>
</evidence>
<keyword evidence="1" id="KW-0677">Repeat</keyword>
<dbReference type="InterPro" id="IPR051165">
    <property type="entry name" value="Multifunctional_ANK_Repeat"/>
</dbReference>
<dbReference type="InterPro" id="IPR036770">
    <property type="entry name" value="Ankyrin_rpt-contain_sf"/>
</dbReference>
<feature type="repeat" description="ANK" evidence="3">
    <location>
        <begin position="63"/>
        <end position="95"/>
    </location>
</feature>
<feature type="repeat" description="ANK" evidence="3">
    <location>
        <begin position="168"/>
        <end position="200"/>
    </location>
</feature>
<dbReference type="OrthoDB" id="341259at2759"/>
<dbReference type="Gene3D" id="1.25.40.20">
    <property type="entry name" value="Ankyrin repeat-containing domain"/>
    <property type="match status" value="3"/>
</dbReference>
<organism evidence="5 6">
    <name type="scientific">Cytospora mali</name>
    <name type="common">Apple Valsa canker fungus</name>
    <name type="synonym">Valsa mali</name>
    <dbReference type="NCBI Taxonomy" id="578113"/>
    <lineage>
        <taxon>Eukaryota</taxon>
        <taxon>Fungi</taxon>
        <taxon>Dikarya</taxon>
        <taxon>Ascomycota</taxon>
        <taxon>Pezizomycotina</taxon>
        <taxon>Sordariomycetes</taxon>
        <taxon>Sordariomycetidae</taxon>
        <taxon>Diaporthales</taxon>
        <taxon>Cytosporaceae</taxon>
        <taxon>Cytospora</taxon>
    </lineage>
</organism>
<dbReference type="PANTHER" id="PTHR24123:SF33">
    <property type="entry name" value="PROTEIN HOS4"/>
    <property type="match status" value="1"/>
</dbReference>
<dbReference type="SMART" id="SM00248">
    <property type="entry name" value="ANK"/>
    <property type="match status" value="10"/>
</dbReference>
<dbReference type="EMBL" id="KN714699">
    <property type="protein sequence ID" value="KUI57388.1"/>
    <property type="molecule type" value="Genomic_DNA"/>
</dbReference>
<dbReference type="AlphaFoldDB" id="A0A194V0D8"/>
<evidence type="ECO:0000256" key="1">
    <source>
        <dbReference type="ARBA" id="ARBA00022737"/>
    </source>
</evidence>
<sequence>MAALCGNPELIPSLMKHGNDLNATDNAGKTFLMYAASYLPDEIVRMVLQHMGPKPDLEVQDGKGWTALIWACFKGAPEVVRLLLDAGANIYHRVKDGRSALAMCFIHPLTPVPVIKILVEAGVPVETVNNDGDTPLFVTLKRGNIKIFEYLMTIAEVRVNIGKLYYCTALHVAVESERTGLVGLVKTLIAAGADPNAIHPTSGESPLYTAIGIFPYSDEEQVKLLRYLVGELHIDVNAHGDEGKYPILRLVGQDDYGGNRELNLKFLKYLLRHGARIDVVDELGRGPAHYLAMTEADIDKIDVLIKAGADIQAKDKYGRTPLHFTAKSSSLDNLEYLLRRLSSGAADFDINVTDMDGWTPLMWACSRHWPHTPSMTEIVNLMVNEYGADIWARRDDGEWSPLKLARFHGAEFDLTELEPDDHNATRLGKDGEEEKWDPSFHEIGPHQDNKGTMSFCETFRDGEEIDEDMEEDISDGESEGEGSDETADEEPAEDASTEG</sequence>
<feature type="compositionally biased region" description="Acidic residues" evidence="4">
    <location>
        <begin position="463"/>
        <end position="499"/>
    </location>
</feature>
<evidence type="ECO:0000313" key="5">
    <source>
        <dbReference type="EMBL" id="KUI57388.1"/>
    </source>
</evidence>
<gene>
    <name evidence="5" type="ORF">VP1G_04707</name>
</gene>
<accession>A0A194V0D8</accession>
<dbReference type="InterPro" id="IPR002110">
    <property type="entry name" value="Ankyrin_rpt"/>
</dbReference>
<dbReference type="PANTHER" id="PTHR24123">
    <property type="entry name" value="ANKYRIN REPEAT-CONTAINING"/>
    <property type="match status" value="1"/>
</dbReference>
<dbReference type="PROSITE" id="PS50088">
    <property type="entry name" value="ANK_REPEAT"/>
    <property type="match status" value="3"/>
</dbReference>
<feature type="region of interest" description="Disordered" evidence="4">
    <location>
        <begin position="461"/>
        <end position="499"/>
    </location>
</feature>
<proteinExistence type="predicted"/>
<evidence type="ECO:0000256" key="2">
    <source>
        <dbReference type="ARBA" id="ARBA00023043"/>
    </source>
</evidence>
<keyword evidence="6" id="KW-1185">Reference proteome</keyword>
<feature type="repeat" description="ANK" evidence="3">
    <location>
        <begin position="1"/>
        <end position="26"/>
    </location>
</feature>
<dbReference type="PROSITE" id="PS50297">
    <property type="entry name" value="ANK_REP_REGION"/>
    <property type="match status" value="1"/>
</dbReference>
<dbReference type="Proteomes" id="UP000078576">
    <property type="component" value="Unassembled WGS sequence"/>
</dbReference>
<name>A0A194V0D8_CYTMA</name>
<evidence type="ECO:0000256" key="4">
    <source>
        <dbReference type="SAM" id="MobiDB-lite"/>
    </source>
</evidence>
<keyword evidence="2 3" id="KW-0040">ANK repeat</keyword>
<dbReference type="STRING" id="694573.A0A194V0D8"/>
<evidence type="ECO:0000256" key="3">
    <source>
        <dbReference type="PROSITE-ProRule" id="PRU00023"/>
    </source>
</evidence>
<dbReference type="Pfam" id="PF00023">
    <property type="entry name" value="Ank"/>
    <property type="match status" value="1"/>
</dbReference>
<protein>
    <submittedName>
        <fullName evidence="5">Uncharacterized protein</fullName>
    </submittedName>
</protein>
<reference evidence="6" key="1">
    <citation type="submission" date="2014-12" db="EMBL/GenBank/DDBJ databases">
        <title>Genome Sequence of Valsa Canker Pathogens Uncovers a Specific Adaption of Colonization on Woody Bark.</title>
        <authorList>
            <person name="Yin Z."/>
            <person name="Liu H."/>
            <person name="Gao X."/>
            <person name="Li Z."/>
            <person name="Song N."/>
            <person name="Ke X."/>
            <person name="Dai Q."/>
            <person name="Wu Y."/>
            <person name="Sun Y."/>
            <person name="Xu J.-R."/>
            <person name="Kang Z.K."/>
            <person name="Wang L."/>
            <person name="Huang L."/>
        </authorList>
    </citation>
    <scope>NUCLEOTIDE SEQUENCE [LARGE SCALE GENOMIC DNA]</scope>
    <source>
        <strain evidence="6">SXYL134</strain>
    </source>
</reference>
<dbReference type="Pfam" id="PF12796">
    <property type="entry name" value="Ank_2"/>
    <property type="match status" value="3"/>
</dbReference>
<dbReference type="SUPFAM" id="SSF48403">
    <property type="entry name" value="Ankyrin repeat"/>
    <property type="match status" value="1"/>
</dbReference>